<dbReference type="AlphaFoldDB" id="A0A1L3JEK4"/>
<dbReference type="SUPFAM" id="SSF51905">
    <property type="entry name" value="FAD/NAD(P)-binding domain"/>
    <property type="match status" value="1"/>
</dbReference>
<feature type="binding site" evidence="2">
    <location>
        <position position="337"/>
    </location>
    <ligand>
        <name>FAD</name>
        <dbReference type="ChEBI" id="CHEBI:57692"/>
    </ligand>
</feature>
<evidence type="ECO:0000313" key="3">
    <source>
        <dbReference type="EMBL" id="APG63581.1"/>
    </source>
</evidence>
<dbReference type="InterPro" id="IPR006905">
    <property type="entry name" value="Flavin_halogenase"/>
</dbReference>
<dbReference type="InterPro" id="IPR033856">
    <property type="entry name" value="Trp_halogen"/>
</dbReference>
<dbReference type="PIRSF" id="PIRSF011396">
    <property type="entry name" value="Trp_halogenase"/>
    <property type="match status" value="1"/>
</dbReference>
<dbReference type="PANTHER" id="PTHR43747:SF4">
    <property type="entry name" value="FLAVIN-DEPENDENT TRYPTOPHAN HALOGENASE"/>
    <property type="match status" value="1"/>
</dbReference>
<gene>
    <name evidence="3" type="ORF">LPB140_04575</name>
</gene>
<dbReference type="Proteomes" id="UP000242561">
    <property type="component" value="Chromosome"/>
</dbReference>
<feature type="binding site" evidence="2">
    <location>
        <begin position="12"/>
        <end position="15"/>
    </location>
    <ligand>
        <name>FAD</name>
        <dbReference type="ChEBI" id="CHEBI:57692"/>
    </ligand>
</feature>
<sequence length="505" mass="56865">MTPPKSIIILGGGTAGWMAANLLAHHWSDRGVKITLIDSADIGIIGVGEGSTPQLKAFFDILGVTERQWMPQCNATYKLGINFEGWSNRHGFDRYFHPFQSELDGQILPAFYYNALARRTARNVPAHPDLFFLPTKLARMGNGPIAKNGYPHQLSYGYHFDAHLVGQFLKKLALDRGVRHLDRKINSASLNTMGEIDAIIDEDGGEYRADFFIDCSGFRALLIQKSLNEKFISYGDMLFNDSAVVMPTLPAMAADKGPNNYTGARALSSGWLWNIPLTNRTGNGYVYSSHYQSDDKAEIEFRTEIGALEDKGHVRHLKMKVGRVENSWVKNCMALGLSQGFLEPLEATAIHIVLATMEKFIAQYNNPENTDIADAQAIFNEDIGRRYDGICDYIVAHYKLNQRHDTQYWRDNAQNQNLSPSLKQIITTWFTAGDLTREIGRQNISSYYSSLSWHCLFSGYGIFPMEDKMIPAGDDIRHYDMQEIENFLADHADNFPSHAELLGKL</sequence>
<dbReference type="GO" id="GO:0000166">
    <property type="term" value="F:nucleotide binding"/>
    <property type="evidence" value="ECO:0007669"/>
    <property type="project" value="UniProtKB-KW"/>
</dbReference>
<keyword evidence="2" id="KW-0285">Flavoprotein</keyword>
<evidence type="ECO:0000256" key="1">
    <source>
        <dbReference type="PIRSR" id="PIRSR011396-1"/>
    </source>
</evidence>
<dbReference type="KEGG" id="sphl:LPB140_04575"/>
<dbReference type="EMBL" id="CP018154">
    <property type="protein sequence ID" value="APG63581.1"/>
    <property type="molecule type" value="Genomic_DNA"/>
</dbReference>
<feature type="active site" evidence="1">
    <location>
        <position position="78"/>
    </location>
</feature>
<dbReference type="Gene3D" id="3.50.50.60">
    <property type="entry name" value="FAD/NAD(P)-binding domain"/>
    <property type="match status" value="1"/>
</dbReference>
<organism evidence="3 4">
    <name type="scientific">Sphingorhabdus lutea</name>
    <dbReference type="NCBI Taxonomy" id="1913578"/>
    <lineage>
        <taxon>Bacteria</taxon>
        <taxon>Pseudomonadati</taxon>
        <taxon>Pseudomonadota</taxon>
        <taxon>Alphaproteobacteria</taxon>
        <taxon>Sphingomonadales</taxon>
        <taxon>Sphingomonadaceae</taxon>
        <taxon>Sphingorhabdus</taxon>
    </lineage>
</organism>
<keyword evidence="2" id="KW-0274">FAD</keyword>
<dbReference type="Pfam" id="PF04820">
    <property type="entry name" value="Trp_halogenase"/>
    <property type="match status" value="1"/>
</dbReference>
<proteinExistence type="predicted"/>
<dbReference type="InterPro" id="IPR036188">
    <property type="entry name" value="FAD/NAD-bd_sf"/>
</dbReference>
<keyword evidence="4" id="KW-1185">Reference proteome</keyword>
<keyword evidence="2" id="KW-0547">Nucleotide-binding</keyword>
<feature type="binding site" evidence="2">
    <location>
        <position position="346"/>
    </location>
    <ligand>
        <name>L-tryptophan</name>
        <dbReference type="ChEBI" id="CHEBI:57912"/>
    </ligand>
</feature>
<evidence type="ECO:0000256" key="2">
    <source>
        <dbReference type="PIRSR" id="PIRSR011396-2"/>
    </source>
</evidence>
<dbReference type="InterPro" id="IPR050816">
    <property type="entry name" value="Flavin-dep_Halogenase_NPB"/>
</dbReference>
<dbReference type="PANTHER" id="PTHR43747">
    <property type="entry name" value="FAD-BINDING PROTEIN"/>
    <property type="match status" value="1"/>
</dbReference>
<protein>
    <submittedName>
        <fullName evidence="3">Tryptophan halogenase</fullName>
    </submittedName>
</protein>
<dbReference type="STRING" id="1913578.LPB140_04575"/>
<dbReference type="GO" id="GO:0004497">
    <property type="term" value="F:monooxygenase activity"/>
    <property type="evidence" value="ECO:0007669"/>
    <property type="project" value="InterPro"/>
</dbReference>
<name>A0A1L3JEK4_9SPHN</name>
<feature type="binding site" evidence="2">
    <location>
        <position position="78"/>
    </location>
    <ligand>
        <name>7-chloro-L-tryptophan</name>
        <dbReference type="ChEBI" id="CHEBI:58713"/>
    </ligand>
</feature>
<feature type="binding site" evidence="2">
    <location>
        <position position="350"/>
    </location>
    <ligand>
        <name>FAD</name>
        <dbReference type="ChEBI" id="CHEBI:57692"/>
    </ligand>
</feature>
<evidence type="ECO:0000313" key="4">
    <source>
        <dbReference type="Proteomes" id="UP000242561"/>
    </source>
</evidence>
<reference evidence="3 4" key="1">
    <citation type="submission" date="2016-11" db="EMBL/GenBank/DDBJ databases">
        <title>Sphingorhabdus sp. LPB0140, isolated from marine environment.</title>
        <authorList>
            <person name="Kim E."/>
            <person name="Yi H."/>
        </authorList>
    </citation>
    <scope>NUCLEOTIDE SEQUENCE [LARGE SCALE GENOMIC DNA]</scope>
    <source>
        <strain evidence="3 4">LPB0140</strain>
    </source>
</reference>
<dbReference type="OrthoDB" id="462203at2"/>
<accession>A0A1L3JEK4</accession>